<gene>
    <name evidence="3" type="ORF">OVA965_LOCUS8421</name>
    <name evidence="4" type="ORF">TMI583_LOCUS8416</name>
</gene>
<dbReference type="InterPro" id="IPR027267">
    <property type="entry name" value="AH/BAR_dom_sf"/>
</dbReference>
<evidence type="ECO:0000313" key="4">
    <source>
        <dbReference type="EMBL" id="CAF3661236.1"/>
    </source>
</evidence>
<feature type="coiled-coil region" evidence="1">
    <location>
        <begin position="169"/>
        <end position="196"/>
    </location>
</feature>
<name>A0A8S2HN22_9BILA</name>
<sequence>MRGSTINSNVLTSCIGLQQAITTNRDEYRPNSYTGKNFYEDDNYRSCLDLLDGGYEISQDLIEMMDSYCEIYRQFSRSLMSFSENWCKRIQRQNTLCSYHTTKQAQLETIKTAKKIAVIEQKRIGNIQKVVEKYRKIVDNTYITTRFSSHQHRRTKEFKKQFKAAYSILNDCKSKLDNLKQEQKKAQDELKQANSAYEIVFSDSTMTPKQRARATETQSKRQGTVTKINEQISLIQNEYNIAKKTYQKKAKSIYLECQVEEQQRLDLIKETLIDFCHAIQFQIDEQSDLDNIYSALVEHIETRQNTSEDITYWVQSYGIADQTTDSICEDLEQTSILSKSSKVKKQLVEESTANTASLAATVMNTSTVSKNAEKNQYESSVTGQTIVSKKAQKKEQEAILEDEEEDEGAKTKVKRTKSINSKKIHLEADEISTTTANVLASV</sequence>
<organism evidence="4 5">
    <name type="scientific">Didymodactylos carnosus</name>
    <dbReference type="NCBI Taxonomy" id="1234261"/>
    <lineage>
        <taxon>Eukaryota</taxon>
        <taxon>Metazoa</taxon>
        <taxon>Spiralia</taxon>
        <taxon>Gnathifera</taxon>
        <taxon>Rotifera</taxon>
        <taxon>Eurotatoria</taxon>
        <taxon>Bdelloidea</taxon>
        <taxon>Philodinida</taxon>
        <taxon>Philodinidae</taxon>
        <taxon>Didymodactylos</taxon>
    </lineage>
</organism>
<feature type="compositionally biased region" description="Acidic residues" evidence="2">
    <location>
        <begin position="398"/>
        <end position="407"/>
    </location>
</feature>
<dbReference type="EMBL" id="CAJOBA010002837">
    <property type="protein sequence ID" value="CAF3661236.1"/>
    <property type="molecule type" value="Genomic_DNA"/>
</dbReference>
<evidence type="ECO:0000313" key="3">
    <source>
        <dbReference type="EMBL" id="CAF0876951.1"/>
    </source>
</evidence>
<comment type="caution">
    <text evidence="4">The sequence shown here is derived from an EMBL/GenBank/DDBJ whole genome shotgun (WGS) entry which is preliminary data.</text>
</comment>
<reference evidence="4" key="1">
    <citation type="submission" date="2021-02" db="EMBL/GenBank/DDBJ databases">
        <authorList>
            <person name="Nowell W R."/>
        </authorList>
    </citation>
    <scope>NUCLEOTIDE SEQUENCE</scope>
</reference>
<dbReference type="AlphaFoldDB" id="A0A8S2HN22"/>
<dbReference type="SUPFAM" id="SSF103657">
    <property type="entry name" value="BAR/IMD domain-like"/>
    <property type="match status" value="1"/>
</dbReference>
<evidence type="ECO:0000256" key="1">
    <source>
        <dbReference type="SAM" id="Coils"/>
    </source>
</evidence>
<dbReference type="Proteomes" id="UP000682733">
    <property type="component" value="Unassembled WGS sequence"/>
</dbReference>
<keyword evidence="1" id="KW-0175">Coiled coil</keyword>
<proteinExistence type="predicted"/>
<evidence type="ECO:0008006" key="6">
    <source>
        <dbReference type="Google" id="ProtNLM"/>
    </source>
</evidence>
<dbReference type="EMBL" id="CAJNOK010002837">
    <property type="protein sequence ID" value="CAF0876951.1"/>
    <property type="molecule type" value="Genomic_DNA"/>
</dbReference>
<dbReference type="Proteomes" id="UP000677228">
    <property type="component" value="Unassembled WGS sequence"/>
</dbReference>
<evidence type="ECO:0000313" key="5">
    <source>
        <dbReference type="Proteomes" id="UP000682733"/>
    </source>
</evidence>
<accession>A0A8S2HN22</accession>
<protein>
    <recommendedName>
        <fullName evidence="6">F-BAR domain-containing protein</fullName>
    </recommendedName>
</protein>
<feature type="region of interest" description="Disordered" evidence="2">
    <location>
        <begin position="393"/>
        <end position="418"/>
    </location>
</feature>
<evidence type="ECO:0000256" key="2">
    <source>
        <dbReference type="SAM" id="MobiDB-lite"/>
    </source>
</evidence>
<dbReference type="Gene3D" id="1.20.1270.60">
    <property type="entry name" value="Arfaptin homology (AH) domain/BAR domain"/>
    <property type="match status" value="1"/>
</dbReference>